<reference evidence="2" key="1">
    <citation type="submission" date="2017-01" db="EMBL/GenBank/DDBJ databases">
        <authorList>
            <person name="Brunel B."/>
        </authorList>
    </citation>
    <scope>NUCLEOTIDE SEQUENCE [LARGE SCALE GENOMIC DNA]</scope>
</reference>
<keyword evidence="2" id="KW-1185">Reference proteome</keyword>
<evidence type="ECO:0000313" key="1">
    <source>
        <dbReference type="EMBL" id="SIT59817.1"/>
    </source>
</evidence>
<protein>
    <submittedName>
        <fullName evidence="1">Uncharacterized protein</fullName>
    </submittedName>
</protein>
<sequence>MLRALGPQHLSQPSGRFWDVIDAAYRNHQSLEGRWRPATTVGLRTMGGPPLQMAAGGASSTADPGAVGLSAAVLAGRVFHQL</sequence>
<organism evidence="1 2">
    <name type="scientific">Mesorhizobium prunaredense</name>
    <dbReference type="NCBI Taxonomy" id="1631249"/>
    <lineage>
        <taxon>Bacteria</taxon>
        <taxon>Pseudomonadati</taxon>
        <taxon>Pseudomonadota</taxon>
        <taxon>Alphaproteobacteria</taxon>
        <taxon>Hyphomicrobiales</taxon>
        <taxon>Phyllobacteriaceae</taxon>
        <taxon>Mesorhizobium</taxon>
    </lineage>
</organism>
<gene>
    <name evidence="1" type="ORF">BQ8794_80151</name>
</gene>
<dbReference type="Proteomes" id="UP000188388">
    <property type="component" value="Unassembled WGS sequence"/>
</dbReference>
<proteinExistence type="predicted"/>
<evidence type="ECO:0000313" key="2">
    <source>
        <dbReference type="Proteomes" id="UP000188388"/>
    </source>
</evidence>
<dbReference type="AlphaFoldDB" id="A0A1R3VIS9"/>
<accession>A0A1R3VIS9</accession>
<name>A0A1R3VIS9_9HYPH</name>
<dbReference type="EMBL" id="FTPD01000078">
    <property type="protein sequence ID" value="SIT59817.1"/>
    <property type="molecule type" value="Genomic_DNA"/>
</dbReference>